<keyword evidence="1" id="KW-1133">Transmembrane helix</keyword>
<protein>
    <submittedName>
        <fullName evidence="2">Uncharacterized protein</fullName>
    </submittedName>
</protein>
<dbReference type="PATRIC" id="fig|1139996.3.peg.1448"/>
<evidence type="ECO:0000313" key="2">
    <source>
        <dbReference type="EMBL" id="EOT28945.1"/>
    </source>
</evidence>
<keyword evidence="3" id="KW-1185">Reference proteome</keyword>
<reference evidence="2 3" key="1">
    <citation type="submission" date="2013-03" db="EMBL/GenBank/DDBJ databases">
        <title>The Genome Sequence of Enterococcus saccharolyticus ATCC_43076 (Illumina only assembly).</title>
        <authorList>
            <consortium name="The Broad Institute Genomics Platform"/>
            <consortium name="The Broad Institute Genome Sequencing Center for Infectious Disease"/>
            <person name="Earl A."/>
            <person name="Russ C."/>
            <person name="Gilmore M."/>
            <person name="Surin D."/>
            <person name="Walker B."/>
            <person name="Young S."/>
            <person name="Zeng Q."/>
            <person name="Gargeya S."/>
            <person name="Fitzgerald M."/>
            <person name="Haas B."/>
            <person name="Abouelleil A."/>
            <person name="Allen A.W."/>
            <person name="Alvarado L."/>
            <person name="Arachchi H.M."/>
            <person name="Berlin A.M."/>
            <person name="Chapman S.B."/>
            <person name="Gainer-Dewar J."/>
            <person name="Goldberg J."/>
            <person name="Griggs A."/>
            <person name="Gujja S."/>
            <person name="Hansen M."/>
            <person name="Howarth C."/>
            <person name="Imamovic A."/>
            <person name="Ireland A."/>
            <person name="Larimer J."/>
            <person name="McCowan C."/>
            <person name="Murphy C."/>
            <person name="Pearson M."/>
            <person name="Poon T.W."/>
            <person name="Priest M."/>
            <person name="Roberts A."/>
            <person name="Saif S."/>
            <person name="Shea T."/>
            <person name="Sisk P."/>
            <person name="Sykes S."/>
            <person name="Wortman J."/>
            <person name="Nusbaum C."/>
            <person name="Birren B."/>
        </authorList>
    </citation>
    <scope>NUCLEOTIDE SEQUENCE [LARGE SCALE GENOMIC DNA]</scope>
    <source>
        <strain evidence="2 3">ATCC 43076</strain>
    </source>
</reference>
<organism evidence="2 3">
    <name type="scientific">Enterococcus saccharolyticus subsp. saccharolyticus ATCC 43076</name>
    <dbReference type="NCBI Taxonomy" id="1139996"/>
    <lineage>
        <taxon>Bacteria</taxon>
        <taxon>Bacillati</taxon>
        <taxon>Bacillota</taxon>
        <taxon>Bacilli</taxon>
        <taxon>Lactobacillales</taxon>
        <taxon>Enterococcaceae</taxon>
        <taxon>Enterococcus</taxon>
    </lineage>
</organism>
<accession>S0JKB0</accession>
<dbReference type="STRING" id="41997.RV16_GL001714"/>
<dbReference type="Proteomes" id="UP000014136">
    <property type="component" value="Unassembled WGS sequence"/>
</dbReference>
<sequence length="60" mass="7097">MPFPFLFIVIERGGFMKRMIQLLMIVDVLLFVGGFFFDYYTTSLGLNDRFYGTFVTNHLF</sequence>
<keyword evidence="1" id="KW-0472">Membrane</keyword>
<dbReference type="AlphaFoldDB" id="S0JKB0"/>
<name>S0JKB0_9ENTE</name>
<proteinExistence type="predicted"/>
<evidence type="ECO:0000313" key="3">
    <source>
        <dbReference type="Proteomes" id="UP000014136"/>
    </source>
</evidence>
<gene>
    <name evidence="2" type="ORF">OMQ_01467</name>
</gene>
<evidence type="ECO:0000256" key="1">
    <source>
        <dbReference type="SAM" id="Phobius"/>
    </source>
</evidence>
<dbReference type="HOGENOM" id="CLU_2934330_0_0_9"/>
<dbReference type="EMBL" id="AHYT01000005">
    <property type="protein sequence ID" value="EOT28945.1"/>
    <property type="molecule type" value="Genomic_DNA"/>
</dbReference>
<comment type="caution">
    <text evidence="2">The sequence shown here is derived from an EMBL/GenBank/DDBJ whole genome shotgun (WGS) entry which is preliminary data.</text>
</comment>
<feature type="transmembrane region" description="Helical" evidence="1">
    <location>
        <begin position="20"/>
        <end position="40"/>
    </location>
</feature>
<keyword evidence="1" id="KW-0812">Transmembrane</keyword>